<dbReference type="InParanoid" id="A0A0G4GA50"/>
<reference evidence="8 9" key="1">
    <citation type="submission" date="2014-11" db="EMBL/GenBank/DDBJ databases">
        <authorList>
            <person name="Zhu J."/>
            <person name="Qi W."/>
            <person name="Song R."/>
        </authorList>
    </citation>
    <scope>NUCLEOTIDE SEQUENCE [LARGE SCALE GENOMIC DNA]</scope>
</reference>
<accession>A0A0G4GA50</accession>
<evidence type="ECO:0000256" key="1">
    <source>
        <dbReference type="ARBA" id="ARBA00004123"/>
    </source>
</evidence>
<keyword evidence="5 6" id="KW-0539">Nucleus</keyword>
<dbReference type="STRING" id="1169540.A0A0G4GA50"/>
<keyword evidence="6" id="KW-0010">Activator</keyword>
<dbReference type="InterPro" id="IPR007018">
    <property type="entry name" value="Mediator_Med6"/>
</dbReference>
<dbReference type="Gene3D" id="3.10.450.580">
    <property type="entry name" value="Mediator complex, subunit Med6"/>
    <property type="match status" value="1"/>
</dbReference>
<keyword evidence="4 6" id="KW-0804">Transcription</keyword>
<evidence type="ECO:0000256" key="6">
    <source>
        <dbReference type="RuleBase" id="RU364143"/>
    </source>
</evidence>
<name>A0A0G4GA50_VITBC</name>
<comment type="similarity">
    <text evidence="2 6">Belongs to the Mediator complex subunit 6 family.</text>
</comment>
<gene>
    <name evidence="6" type="primary">MED6</name>
    <name evidence="8" type="ORF">Vbra_17258</name>
</gene>
<dbReference type="AlphaFoldDB" id="A0A0G4GA50"/>
<dbReference type="EMBL" id="CDMY01000601">
    <property type="protein sequence ID" value="CEM25437.1"/>
    <property type="molecule type" value="Genomic_DNA"/>
</dbReference>
<evidence type="ECO:0000313" key="8">
    <source>
        <dbReference type="EMBL" id="CEM25437.1"/>
    </source>
</evidence>
<evidence type="ECO:0000256" key="5">
    <source>
        <dbReference type="ARBA" id="ARBA00023242"/>
    </source>
</evidence>
<dbReference type="GO" id="GO:0003712">
    <property type="term" value="F:transcription coregulator activity"/>
    <property type="evidence" value="ECO:0007669"/>
    <property type="project" value="InterPro"/>
</dbReference>
<keyword evidence="9" id="KW-1185">Reference proteome</keyword>
<comment type="function">
    <text evidence="6">Component of the Mediator complex, a coactivator involved in the regulated transcription of nearly all RNA polymerase II-dependent genes. Mediator functions as a bridge to convey information from gene-specific regulatory proteins to the basal RNA polymerase II transcription machinery. Mediator is recruited to promoters by direct interactions with regulatory proteins and serves as a scaffold for the assembly of a functional preinitiation complex with RNA polymerase II and the general transcription factors.</text>
</comment>
<comment type="subunit">
    <text evidence="6">Component of the Mediator complex.</text>
</comment>
<sequence>MESLDDPRFRAHRDEDFLRDNPLDNTNIMQYFYGSPFYDSSALNERLRRGEEVPDDLDGVEYRVVQSIPTEELQQRGLITFSDLWIIAKLTRKANVTHPTNTYYVLDSVIYEAPSLLRLLNKRLTDTATSLDEWFETVRGLWRFSLAHGYEWRTDGTTRTAAKEGAHQASKQRRTYPAGVDISLCTFKRRRFTFLADALHSRAARFARDKHTFVDEHREFCSQPPQNEFYGLQAAMPAPAGDQQTQSGAPVAVAGAAAAGGARVADHDVQS</sequence>
<feature type="compositionally biased region" description="Low complexity" evidence="7">
    <location>
        <begin position="248"/>
        <end position="263"/>
    </location>
</feature>
<evidence type="ECO:0000256" key="7">
    <source>
        <dbReference type="SAM" id="MobiDB-lite"/>
    </source>
</evidence>
<keyword evidence="3 6" id="KW-0805">Transcription regulation</keyword>
<organism evidence="8 9">
    <name type="scientific">Vitrella brassicaformis (strain CCMP3155)</name>
    <dbReference type="NCBI Taxonomy" id="1169540"/>
    <lineage>
        <taxon>Eukaryota</taxon>
        <taxon>Sar</taxon>
        <taxon>Alveolata</taxon>
        <taxon>Colpodellida</taxon>
        <taxon>Vitrellaceae</taxon>
        <taxon>Vitrella</taxon>
    </lineage>
</organism>
<dbReference type="PhylomeDB" id="A0A0G4GA50"/>
<feature type="region of interest" description="Disordered" evidence="7">
    <location>
        <begin position="238"/>
        <end position="271"/>
    </location>
</feature>
<protein>
    <recommendedName>
        <fullName evidence="6">Mediator of RNA polymerase II transcription subunit 6</fullName>
    </recommendedName>
    <alternativeName>
        <fullName evidence="6">Mediator complex subunit 6</fullName>
    </alternativeName>
</protein>
<dbReference type="VEuPathDB" id="CryptoDB:Vbra_17258"/>
<evidence type="ECO:0000256" key="3">
    <source>
        <dbReference type="ARBA" id="ARBA00023015"/>
    </source>
</evidence>
<comment type="subcellular location">
    <subcellularLocation>
        <location evidence="1 6">Nucleus</location>
    </subcellularLocation>
</comment>
<dbReference type="Pfam" id="PF04934">
    <property type="entry name" value="Med6"/>
    <property type="match status" value="1"/>
</dbReference>
<evidence type="ECO:0000256" key="2">
    <source>
        <dbReference type="ARBA" id="ARBA00007526"/>
    </source>
</evidence>
<dbReference type="Proteomes" id="UP000041254">
    <property type="component" value="Unassembled WGS sequence"/>
</dbReference>
<dbReference type="PANTHER" id="PTHR13104">
    <property type="entry name" value="MED-6-RELATED"/>
    <property type="match status" value="1"/>
</dbReference>
<evidence type="ECO:0000313" key="9">
    <source>
        <dbReference type="Proteomes" id="UP000041254"/>
    </source>
</evidence>
<dbReference type="GO" id="GO:0016592">
    <property type="term" value="C:mediator complex"/>
    <property type="evidence" value="ECO:0007669"/>
    <property type="project" value="InterPro"/>
</dbReference>
<dbReference type="GO" id="GO:0006357">
    <property type="term" value="P:regulation of transcription by RNA polymerase II"/>
    <property type="evidence" value="ECO:0007669"/>
    <property type="project" value="InterPro"/>
</dbReference>
<proteinExistence type="inferred from homology"/>
<dbReference type="OrthoDB" id="344220at2759"/>
<dbReference type="InterPro" id="IPR038566">
    <property type="entry name" value="Mediator_Med6_sf"/>
</dbReference>
<evidence type="ECO:0000256" key="4">
    <source>
        <dbReference type="ARBA" id="ARBA00023163"/>
    </source>
</evidence>